<evidence type="ECO:0000256" key="11">
    <source>
        <dbReference type="SAM" id="Coils"/>
    </source>
</evidence>
<dbReference type="PANTHER" id="PTHR25462">
    <property type="entry name" value="BONUS, ISOFORM C-RELATED"/>
    <property type="match status" value="1"/>
</dbReference>
<keyword evidence="4" id="KW-0597">Phosphoprotein</keyword>
<dbReference type="SMART" id="SM00336">
    <property type="entry name" value="BBOX"/>
    <property type="match status" value="2"/>
</dbReference>
<evidence type="ECO:0000256" key="3">
    <source>
        <dbReference type="ARBA" id="ARBA00012483"/>
    </source>
</evidence>
<dbReference type="OrthoDB" id="342730at2759"/>
<evidence type="ECO:0000256" key="5">
    <source>
        <dbReference type="ARBA" id="ARBA00022723"/>
    </source>
</evidence>
<feature type="repeat" description="NHL" evidence="10">
    <location>
        <begin position="464"/>
        <end position="500"/>
    </location>
</feature>
<dbReference type="InterPro" id="IPR027370">
    <property type="entry name" value="Znf-RING_euk"/>
</dbReference>
<feature type="repeat" description="NHL" evidence="10">
    <location>
        <begin position="563"/>
        <end position="601"/>
    </location>
</feature>
<dbReference type="Gene3D" id="3.30.40.10">
    <property type="entry name" value="Zinc/RING finger domain, C3HC4 (zinc finger)"/>
    <property type="match status" value="1"/>
</dbReference>
<dbReference type="SUPFAM" id="SSF57845">
    <property type="entry name" value="B-box zinc-binding domain"/>
    <property type="match status" value="1"/>
</dbReference>
<feature type="coiled-coil region" evidence="11">
    <location>
        <begin position="254"/>
        <end position="281"/>
    </location>
</feature>
<dbReference type="InterPro" id="IPR013087">
    <property type="entry name" value="Znf_C2H2_type"/>
</dbReference>
<feature type="domain" description="RING-type" evidence="12">
    <location>
        <begin position="18"/>
        <end position="58"/>
    </location>
</feature>
<comment type="similarity">
    <text evidence="2">Belongs to the TRIM/RBCC family.</text>
</comment>
<dbReference type="InterPro" id="IPR047153">
    <property type="entry name" value="TRIM45/56/19-like"/>
</dbReference>
<dbReference type="FunFam" id="2.120.10.30:FF:000328">
    <property type="entry name" value="Uncharacterized protein"/>
    <property type="match status" value="1"/>
</dbReference>
<organism evidence="14 15">
    <name type="scientific">Branchiostoma lanceolatum</name>
    <name type="common">Common lancelet</name>
    <name type="synonym">Amphioxus lanceolatum</name>
    <dbReference type="NCBI Taxonomy" id="7740"/>
    <lineage>
        <taxon>Eukaryota</taxon>
        <taxon>Metazoa</taxon>
        <taxon>Chordata</taxon>
        <taxon>Cephalochordata</taxon>
        <taxon>Leptocardii</taxon>
        <taxon>Amphioxiformes</taxon>
        <taxon>Branchiostomatidae</taxon>
        <taxon>Branchiostoma</taxon>
    </lineage>
</organism>
<dbReference type="PROSITE" id="PS50119">
    <property type="entry name" value="ZF_BBOX"/>
    <property type="match status" value="2"/>
</dbReference>
<evidence type="ECO:0000256" key="6">
    <source>
        <dbReference type="ARBA" id="ARBA00022737"/>
    </source>
</evidence>
<evidence type="ECO:0000313" key="15">
    <source>
        <dbReference type="Proteomes" id="UP000838412"/>
    </source>
</evidence>
<dbReference type="GO" id="GO:0006513">
    <property type="term" value="P:protein monoubiquitination"/>
    <property type="evidence" value="ECO:0007669"/>
    <property type="project" value="TreeGrafter"/>
</dbReference>
<dbReference type="InterPro" id="IPR000315">
    <property type="entry name" value="Znf_B-box"/>
</dbReference>
<dbReference type="SMART" id="SM00184">
    <property type="entry name" value="RING"/>
    <property type="match status" value="2"/>
</dbReference>
<dbReference type="InterPro" id="IPR001841">
    <property type="entry name" value="Znf_RING"/>
</dbReference>
<evidence type="ECO:0000256" key="8">
    <source>
        <dbReference type="ARBA" id="ARBA00022833"/>
    </source>
</evidence>
<dbReference type="FunFam" id="2.120.10.30:FF:000095">
    <property type="entry name" value="Uncharacterized protein"/>
    <property type="match status" value="1"/>
</dbReference>
<dbReference type="InterPro" id="IPR013083">
    <property type="entry name" value="Znf_RING/FYVE/PHD"/>
</dbReference>
<evidence type="ECO:0000256" key="1">
    <source>
        <dbReference type="ARBA" id="ARBA00000900"/>
    </source>
</evidence>
<feature type="domain" description="B box-type" evidence="13">
    <location>
        <begin position="152"/>
        <end position="196"/>
    </location>
</feature>
<keyword evidence="8" id="KW-0862">Zinc</keyword>
<accession>A0A8K0EPD5</accession>
<name>A0A8K0EPD5_BRALA</name>
<dbReference type="CDD" id="cd05819">
    <property type="entry name" value="NHL"/>
    <property type="match status" value="1"/>
</dbReference>
<evidence type="ECO:0000259" key="12">
    <source>
        <dbReference type="PROSITE" id="PS50089"/>
    </source>
</evidence>
<dbReference type="InterPro" id="IPR011042">
    <property type="entry name" value="6-blade_b-propeller_TolB-like"/>
</dbReference>
<dbReference type="PROSITE" id="PS50089">
    <property type="entry name" value="ZF_RING_2"/>
    <property type="match status" value="1"/>
</dbReference>
<proteinExistence type="inferred from homology"/>
<evidence type="ECO:0000259" key="13">
    <source>
        <dbReference type="PROSITE" id="PS50119"/>
    </source>
</evidence>
<dbReference type="AlphaFoldDB" id="A0A8K0EPD5"/>
<dbReference type="Pfam" id="PF13445">
    <property type="entry name" value="zf-RING_UBOX"/>
    <property type="match status" value="1"/>
</dbReference>
<sequence>MAAASLPLEEFDEKFLTCPVCEEIYGDPRVLPCLHTFCTKCLEKWRREKGHLTCPTCRQQVRLQGTDVSSLPPNFFINSLLDFRDLHKSEEYHSQCQMCKSDAKVEGKCADCSFLLCKNCITVHSSIPALKDHYIITLNDLKNPSSRPKYTDRARYCPRHTDQRMTFYCQPCAKLVCRDCTITEHRPGPNHDPHEVSEVAQKYKTDLQTLVAKTLDTADDLRKTKETVGQELTSITTNCQTLRNGIQEHFIQMRAKLDEEKKKVTEKLDKMEQNQKELIVKEEKDLEETIKSTEDVLKFSTDILARGGGGVSVGEGSLCPPITVDVGSNNPVLRFGQYGSQQGQFDRPRDVSVSGDRLYVADTCNQRVQVFDLTGNFCYSFPTTANPGSITVHTNGTIVVRSGKEVEKFSPAGELVHTFSLDDYCTNPYGLTVQRDGRVVVADQDKHSIFMFEADGTLVKQVGGEGEGQFNHPRFVCVDKEDNIIVPYKVNHRVQVFDKNLNFQCKFGKWGKRPQDMMAPMGVSVDCRYNVVLVNIGEKSDLGGAEHGKKLQVFRLDGTWVATISSDGDKLNKPHGVAVTDDGHVFVADPEDHCIRKYRYM</sequence>
<dbReference type="PROSITE" id="PS00028">
    <property type="entry name" value="ZINC_FINGER_C2H2_1"/>
    <property type="match status" value="1"/>
</dbReference>
<gene>
    <name evidence="14" type="primary">TRIM3</name>
    <name evidence="14" type="ORF">BLAG_LOCUS14887</name>
</gene>
<dbReference type="SUPFAM" id="SSF57850">
    <property type="entry name" value="RING/U-box"/>
    <property type="match status" value="1"/>
</dbReference>
<dbReference type="PROSITE" id="PS51125">
    <property type="entry name" value="NHL"/>
    <property type="match status" value="4"/>
</dbReference>
<dbReference type="Pfam" id="PF01436">
    <property type="entry name" value="NHL"/>
    <property type="match status" value="2"/>
</dbReference>
<keyword evidence="11" id="KW-0175">Coiled coil</keyword>
<protein>
    <recommendedName>
        <fullName evidence="3">RING-type E3 ubiquitin transferase</fullName>
        <ecNumber evidence="3">2.3.2.27</ecNumber>
    </recommendedName>
</protein>
<dbReference type="PANTHER" id="PTHR25462:SF229">
    <property type="entry name" value="TRANSCRIPTION INTERMEDIARY FACTOR 1-BETA"/>
    <property type="match status" value="1"/>
</dbReference>
<evidence type="ECO:0000256" key="2">
    <source>
        <dbReference type="ARBA" id="ARBA00008518"/>
    </source>
</evidence>
<dbReference type="Proteomes" id="UP000838412">
    <property type="component" value="Chromosome 3"/>
</dbReference>
<dbReference type="Gene3D" id="2.120.10.30">
    <property type="entry name" value="TolB, C-terminal domain"/>
    <property type="match status" value="2"/>
</dbReference>
<reference evidence="14" key="1">
    <citation type="submission" date="2022-01" db="EMBL/GenBank/DDBJ databases">
        <authorList>
            <person name="Braso-Vives M."/>
        </authorList>
    </citation>
    <scope>NUCLEOTIDE SEQUENCE</scope>
</reference>
<dbReference type="PROSITE" id="PS00518">
    <property type="entry name" value="ZF_RING_1"/>
    <property type="match status" value="1"/>
</dbReference>
<evidence type="ECO:0000256" key="4">
    <source>
        <dbReference type="ARBA" id="ARBA00022553"/>
    </source>
</evidence>
<evidence type="ECO:0000313" key="14">
    <source>
        <dbReference type="EMBL" id="CAH1256711.1"/>
    </source>
</evidence>
<feature type="repeat" description="NHL" evidence="10">
    <location>
        <begin position="332"/>
        <end position="374"/>
    </location>
</feature>
<comment type="catalytic activity">
    <reaction evidence="1">
        <text>S-ubiquitinyl-[E2 ubiquitin-conjugating enzyme]-L-cysteine + [acceptor protein]-L-lysine = [E2 ubiquitin-conjugating enzyme]-L-cysteine + N(6)-ubiquitinyl-[acceptor protein]-L-lysine.</text>
        <dbReference type="EC" id="2.3.2.27"/>
    </reaction>
</comment>
<keyword evidence="15" id="KW-1185">Reference proteome</keyword>
<dbReference type="Pfam" id="PF00643">
    <property type="entry name" value="zf-B_box"/>
    <property type="match status" value="1"/>
</dbReference>
<dbReference type="EC" id="2.3.2.27" evidence="3"/>
<keyword evidence="6" id="KW-0677">Repeat</keyword>
<dbReference type="InterPro" id="IPR017907">
    <property type="entry name" value="Znf_RING_CS"/>
</dbReference>
<evidence type="ECO:0000256" key="7">
    <source>
        <dbReference type="ARBA" id="ARBA00022771"/>
    </source>
</evidence>
<keyword evidence="7 9" id="KW-0863">Zinc-finger</keyword>
<dbReference type="GO" id="GO:0008270">
    <property type="term" value="F:zinc ion binding"/>
    <property type="evidence" value="ECO:0007669"/>
    <property type="project" value="UniProtKB-KW"/>
</dbReference>
<dbReference type="EMBL" id="OV696688">
    <property type="protein sequence ID" value="CAH1256711.1"/>
    <property type="molecule type" value="Genomic_DNA"/>
</dbReference>
<keyword evidence="5" id="KW-0479">Metal-binding</keyword>
<dbReference type="Gene3D" id="3.30.160.60">
    <property type="entry name" value="Classic Zinc Finger"/>
    <property type="match status" value="1"/>
</dbReference>
<evidence type="ECO:0000256" key="10">
    <source>
        <dbReference type="PROSITE-ProRule" id="PRU00504"/>
    </source>
</evidence>
<dbReference type="SUPFAM" id="SSF101898">
    <property type="entry name" value="NHL repeat"/>
    <property type="match status" value="1"/>
</dbReference>
<feature type="repeat" description="NHL" evidence="10">
    <location>
        <begin position="426"/>
        <end position="455"/>
    </location>
</feature>
<feature type="domain" description="B box-type" evidence="13">
    <location>
        <begin position="91"/>
        <end position="138"/>
    </location>
</feature>
<dbReference type="InterPro" id="IPR001258">
    <property type="entry name" value="NHL_repeat"/>
</dbReference>
<evidence type="ECO:0000256" key="9">
    <source>
        <dbReference type="PROSITE-ProRule" id="PRU00024"/>
    </source>
</evidence>
<dbReference type="GO" id="GO:0061630">
    <property type="term" value="F:ubiquitin protein ligase activity"/>
    <property type="evidence" value="ECO:0007669"/>
    <property type="project" value="UniProtKB-EC"/>
</dbReference>